<evidence type="ECO:0000256" key="2">
    <source>
        <dbReference type="ARBA" id="ARBA00008164"/>
    </source>
</evidence>
<gene>
    <name evidence="4" type="ORF">SAMN05421877_105236</name>
</gene>
<dbReference type="SUPFAM" id="SSF117892">
    <property type="entry name" value="Band 7/SPFH domain"/>
    <property type="match status" value="1"/>
</dbReference>
<dbReference type="EMBL" id="FNUT01000005">
    <property type="protein sequence ID" value="SEG18850.1"/>
    <property type="molecule type" value="Genomic_DNA"/>
</dbReference>
<dbReference type="GO" id="GO:0006508">
    <property type="term" value="P:proteolysis"/>
    <property type="evidence" value="ECO:0007669"/>
    <property type="project" value="UniProtKB-KW"/>
</dbReference>
<organism evidence="4 5">
    <name type="scientific">Sphingobacterium lactis</name>
    <dbReference type="NCBI Taxonomy" id="797291"/>
    <lineage>
        <taxon>Bacteria</taxon>
        <taxon>Pseudomonadati</taxon>
        <taxon>Bacteroidota</taxon>
        <taxon>Sphingobacteriia</taxon>
        <taxon>Sphingobacteriales</taxon>
        <taxon>Sphingobacteriaceae</taxon>
        <taxon>Sphingobacterium</taxon>
    </lineage>
</organism>
<feature type="domain" description="Band 7" evidence="3">
    <location>
        <begin position="9"/>
        <end position="173"/>
    </location>
</feature>
<dbReference type="AlphaFoldDB" id="A0A1H5Y5H8"/>
<accession>A0A1H5Y5H8</accession>
<dbReference type="OrthoDB" id="1150820at2"/>
<dbReference type="CDD" id="cd13438">
    <property type="entry name" value="SPFH_eoslipins_u2"/>
    <property type="match status" value="1"/>
</dbReference>
<dbReference type="InterPro" id="IPR001972">
    <property type="entry name" value="Stomatin_HflK_fam"/>
</dbReference>
<dbReference type="InterPro" id="IPR036013">
    <property type="entry name" value="Band_7/SPFH_dom_sf"/>
</dbReference>
<keyword evidence="4" id="KW-0645">Protease</keyword>
<keyword evidence="5" id="KW-1185">Reference proteome</keyword>
<dbReference type="SMART" id="SM00244">
    <property type="entry name" value="PHB"/>
    <property type="match status" value="1"/>
</dbReference>
<evidence type="ECO:0000256" key="1">
    <source>
        <dbReference type="ARBA" id="ARBA00004167"/>
    </source>
</evidence>
<dbReference type="PANTHER" id="PTHR10264:SF19">
    <property type="entry name" value="AT06885P-RELATED"/>
    <property type="match status" value="1"/>
</dbReference>
<reference evidence="5" key="1">
    <citation type="submission" date="2016-10" db="EMBL/GenBank/DDBJ databases">
        <authorList>
            <person name="Varghese N."/>
            <person name="Submissions S."/>
        </authorList>
    </citation>
    <scope>NUCLEOTIDE SEQUENCE [LARGE SCALE GENOMIC DNA]</scope>
    <source>
        <strain evidence="5">DSM 22361</strain>
    </source>
</reference>
<dbReference type="GO" id="GO:0008233">
    <property type="term" value="F:peptidase activity"/>
    <property type="evidence" value="ECO:0007669"/>
    <property type="project" value="UniProtKB-KW"/>
</dbReference>
<comment type="subcellular location">
    <subcellularLocation>
        <location evidence="1">Membrane</location>
        <topology evidence="1">Single-pass membrane protein</topology>
    </subcellularLocation>
</comment>
<sequence length="242" mass="27720">MGLFSKDIVVPPNTAGVVFKDSQFQEVLGPGKHRLPNSESYLTVMLPQVSKMLLVTNQEVLSKDNIAFRFSYFVFYRIADPKLFMEKVNFDRNGYNMIYEAEQKLQALIQIEIRNILSGLQSEELNEQRSSLTTLRTDRMDAVAADLGLELLDVTLRDLTFPKNIQDLFAKQLESKIRSKTDLENARTVVATARALKNAAEMMKDDENMRFMHYLETISKIAEKGKHSFVIGDRELWKGDKS</sequence>
<dbReference type="Pfam" id="PF01145">
    <property type="entry name" value="Band_7"/>
    <property type="match status" value="1"/>
</dbReference>
<dbReference type="InterPro" id="IPR001107">
    <property type="entry name" value="Band_7"/>
</dbReference>
<protein>
    <submittedName>
        <fullName evidence="4">Regulator of protease activity HflC, stomatin/prohibitin superfamily</fullName>
    </submittedName>
</protein>
<dbReference type="RefSeq" id="WP_103906137.1">
    <property type="nucleotide sequence ID" value="NZ_CP049246.1"/>
</dbReference>
<evidence type="ECO:0000313" key="4">
    <source>
        <dbReference type="EMBL" id="SEG18850.1"/>
    </source>
</evidence>
<evidence type="ECO:0000259" key="3">
    <source>
        <dbReference type="SMART" id="SM00244"/>
    </source>
</evidence>
<proteinExistence type="inferred from homology"/>
<dbReference type="Proteomes" id="UP000236731">
    <property type="component" value="Unassembled WGS sequence"/>
</dbReference>
<dbReference type="GO" id="GO:0005886">
    <property type="term" value="C:plasma membrane"/>
    <property type="evidence" value="ECO:0007669"/>
    <property type="project" value="InterPro"/>
</dbReference>
<dbReference type="PANTHER" id="PTHR10264">
    <property type="entry name" value="BAND 7 PROTEIN-RELATED"/>
    <property type="match status" value="1"/>
</dbReference>
<comment type="similarity">
    <text evidence="2">Belongs to the band 7/mec-2 family.</text>
</comment>
<keyword evidence="4" id="KW-0378">Hydrolase</keyword>
<name>A0A1H5Y5H8_9SPHI</name>
<dbReference type="InterPro" id="IPR043202">
    <property type="entry name" value="Band-7_stomatin-like"/>
</dbReference>
<dbReference type="PRINTS" id="PR00721">
    <property type="entry name" value="STOMATIN"/>
</dbReference>
<evidence type="ECO:0000313" key="5">
    <source>
        <dbReference type="Proteomes" id="UP000236731"/>
    </source>
</evidence>
<dbReference type="Gene3D" id="3.30.479.30">
    <property type="entry name" value="Band 7 domain"/>
    <property type="match status" value="1"/>
</dbReference>